<name>A0AAN6VBU9_9PEZI</name>
<accession>A0AAN6VBU9</accession>
<comment type="caution">
    <text evidence="1">The sequence shown here is derived from an EMBL/GenBank/DDBJ whole genome shotgun (WGS) entry which is preliminary data.</text>
</comment>
<gene>
    <name evidence="1" type="ORF">C8A00DRAFT_19639</name>
</gene>
<dbReference type="Proteomes" id="UP001302745">
    <property type="component" value="Unassembled WGS sequence"/>
</dbReference>
<keyword evidence="2" id="KW-1185">Reference proteome</keyword>
<evidence type="ECO:0000313" key="2">
    <source>
        <dbReference type="Proteomes" id="UP001302745"/>
    </source>
</evidence>
<dbReference type="AlphaFoldDB" id="A0AAN6VBU9"/>
<protein>
    <submittedName>
        <fullName evidence="1">Uncharacterized protein</fullName>
    </submittedName>
</protein>
<sequence>CQCRGRNNSGWCTNMSPAPRWEWNSVTNEWEWIGRCDHGCCRSCIMDCKFEQMRP</sequence>
<reference evidence="1" key="1">
    <citation type="journal article" date="2023" name="Mol. Phylogenet. Evol.">
        <title>Genome-scale phylogeny and comparative genomics of the fungal order Sordariales.</title>
        <authorList>
            <person name="Hensen N."/>
            <person name="Bonometti L."/>
            <person name="Westerberg I."/>
            <person name="Brannstrom I.O."/>
            <person name="Guillou S."/>
            <person name="Cros-Aarteil S."/>
            <person name="Calhoun S."/>
            <person name="Haridas S."/>
            <person name="Kuo A."/>
            <person name="Mondo S."/>
            <person name="Pangilinan J."/>
            <person name="Riley R."/>
            <person name="LaButti K."/>
            <person name="Andreopoulos B."/>
            <person name="Lipzen A."/>
            <person name="Chen C."/>
            <person name="Yan M."/>
            <person name="Daum C."/>
            <person name="Ng V."/>
            <person name="Clum A."/>
            <person name="Steindorff A."/>
            <person name="Ohm R.A."/>
            <person name="Martin F."/>
            <person name="Silar P."/>
            <person name="Natvig D.O."/>
            <person name="Lalanne C."/>
            <person name="Gautier V."/>
            <person name="Ament-Velasquez S.L."/>
            <person name="Kruys A."/>
            <person name="Hutchinson M.I."/>
            <person name="Powell A.J."/>
            <person name="Barry K."/>
            <person name="Miller A.N."/>
            <person name="Grigoriev I.V."/>
            <person name="Debuchy R."/>
            <person name="Gladieux P."/>
            <person name="Hiltunen Thoren M."/>
            <person name="Johannesson H."/>
        </authorList>
    </citation>
    <scope>NUCLEOTIDE SEQUENCE</scope>
    <source>
        <strain evidence="1">CBS 538.74</strain>
    </source>
</reference>
<organism evidence="1 2">
    <name type="scientific">Chaetomidium leptoderma</name>
    <dbReference type="NCBI Taxonomy" id="669021"/>
    <lineage>
        <taxon>Eukaryota</taxon>
        <taxon>Fungi</taxon>
        <taxon>Dikarya</taxon>
        <taxon>Ascomycota</taxon>
        <taxon>Pezizomycotina</taxon>
        <taxon>Sordariomycetes</taxon>
        <taxon>Sordariomycetidae</taxon>
        <taxon>Sordariales</taxon>
        <taxon>Chaetomiaceae</taxon>
        <taxon>Chaetomidium</taxon>
    </lineage>
</organism>
<feature type="non-terminal residue" evidence="1">
    <location>
        <position position="1"/>
    </location>
</feature>
<dbReference type="EMBL" id="MU857331">
    <property type="protein sequence ID" value="KAK4148547.1"/>
    <property type="molecule type" value="Genomic_DNA"/>
</dbReference>
<evidence type="ECO:0000313" key="1">
    <source>
        <dbReference type="EMBL" id="KAK4148547.1"/>
    </source>
</evidence>
<reference evidence="1" key="2">
    <citation type="submission" date="2023-05" db="EMBL/GenBank/DDBJ databases">
        <authorList>
            <consortium name="Lawrence Berkeley National Laboratory"/>
            <person name="Steindorff A."/>
            <person name="Hensen N."/>
            <person name="Bonometti L."/>
            <person name="Westerberg I."/>
            <person name="Brannstrom I.O."/>
            <person name="Guillou S."/>
            <person name="Cros-Aarteil S."/>
            <person name="Calhoun S."/>
            <person name="Haridas S."/>
            <person name="Kuo A."/>
            <person name="Mondo S."/>
            <person name="Pangilinan J."/>
            <person name="Riley R."/>
            <person name="Labutti K."/>
            <person name="Andreopoulos B."/>
            <person name="Lipzen A."/>
            <person name="Chen C."/>
            <person name="Yanf M."/>
            <person name="Daum C."/>
            <person name="Ng V."/>
            <person name="Clum A."/>
            <person name="Ohm R."/>
            <person name="Martin F."/>
            <person name="Silar P."/>
            <person name="Natvig D."/>
            <person name="Lalanne C."/>
            <person name="Gautier V."/>
            <person name="Ament-Velasquez S.L."/>
            <person name="Kruys A."/>
            <person name="Hutchinson M.I."/>
            <person name="Powell A.J."/>
            <person name="Barry K."/>
            <person name="Miller A.N."/>
            <person name="Grigoriev I.V."/>
            <person name="Debuchy R."/>
            <person name="Gladieux P."/>
            <person name="Thoren M.H."/>
            <person name="Johannesson H."/>
        </authorList>
    </citation>
    <scope>NUCLEOTIDE SEQUENCE</scope>
    <source>
        <strain evidence="1">CBS 538.74</strain>
    </source>
</reference>
<proteinExistence type="predicted"/>